<organism evidence="3 4">
    <name type="scientific">Kytococcus aerolatus</name>
    <dbReference type="NCBI Taxonomy" id="592308"/>
    <lineage>
        <taxon>Bacteria</taxon>
        <taxon>Bacillati</taxon>
        <taxon>Actinomycetota</taxon>
        <taxon>Actinomycetes</taxon>
        <taxon>Micrococcales</taxon>
        <taxon>Kytococcaceae</taxon>
        <taxon>Kytococcus</taxon>
    </lineage>
</organism>
<dbReference type="InterPro" id="IPR002347">
    <property type="entry name" value="SDR_fam"/>
</dbReference>
<reference evidence="3 4" key="1">
    <citation type="submission" date="2017-06" db="EMBL/GenBank/DDBJ databases">
        <authorList>
            <person name="Kim H.J."/>
            <person name="Triplett B.A."/>
        </authorList>
    </citation>
    <scope>NUCLEOTIDE SEQUENCE [LARGE SCALE GENOMIC DNA]</scope>
    <source>
        <strain evidence="3 4">DSM 22179</strain>
    </source>
</reference>
<dbReference type="GO" id="GO:0016491">
    <property type="term" value="F:oxidoreductase activity"/>
    <property type="evidence" value="ECO:0007669"/>
    <property type="project" value="UniProtKB-KW"/>
</dbReference>
<dbReference type="Proteomes" id="UP000198122">
    <property type="component" value="Unassembled WGS sequence"/>
</dbReference>
<evidence type="ECO:0000256" key="1">
    <source>
        <dbReference type="ARBA" id="ARBA00006484"/>
    </source>
</evidence>
<proteinExistence type="inferred from homology"/>
<dbReference type="SUPFAM" id="SSF51735">
    <property type="entry name" value="NAD(P)-binding Rossmann-fold domains"/>
    <property type="match status" value="1"/>
</dbReference>
<dbReference type="CDD" id="cd05233">
    <property type="entry name" value="SDR_c"/>
    <property type="match status" value="1"/>
</dbReference>
<dbReference type="RefSeq" id="WP_088818813.1">
    <property type="nucleotide sequence ID" value="NZ_FYEZ01000002.1"/>
</dbReference>
<dbReference type="PRINTS" id="PR00081">
    <property type="entry name" value="GDHRDH"/>
</dbReference>
<dbReference type="Gene3D" id="3.40.50.720">
    <property type="entry name" value="NAD(P)-binding Rossmann-like Domain"/>
    <property type="match status" value="1"/>
</dbReference>
<evidence type="ECO:0000313" key="3">
    <source>
        <dbReference type="EMBL" id="SNC72540.1"/>
    </source>
</evidence>
<comment type="similarity">
    <text evidence="1">Belongs to the short-chain dehydrogenases/reductases (SDR) family.</text>
</comment>
<gene>
    <name evidence="3" type="ORF">SAMN05445756_1881</name>
</gene>
<dbReference type="PANTHER" id="PTHR43669">
    <property type="entry name" value="5-KETO-D-GLUCONATE 5-REDUCTASE"/>
    <property type="match status" value="1"/>
</dbReference>
<keyword evidence="4" id="KW-1185">Reference proteome</keyword>
<sequence length="266" mass="27531">MAERPTALVVGATRGIGAQVARGLARAGYDLALTGRAPEALAPVAAECGAWGAQVSTHLLEVTDVQRIPEVVAEAWEARGGLGLAVLVAGVIEAERPLWEVDPAELRRVIEVNTTAPMLLVHALAPRMIAAGGGRIVNLNSGSGTRASEVYPAYSASKAALSRITGSTTLAGAPHGLLAFDLAPGVVRTDMTGGMPMHEGRTDWTEPEEVVELVLALGSGDLDAWAGRMVRAGADAVETLQEAADQLAPADRTLVLQPYGPEDPLA</sequence>
<evidence type="ECO:0000256" key="2">
    <source>
        <dbReference type="ARBA" id="ARBA00023002"/>
    </source>
</evidence>
<accession>A0A212U309</accession>
<keyword evidence="2" id="KW-0560">Oxidoreductase</keyword>
<dbReference type="PANTHER" id="PTHR43669:SF3">
    <property type="entry name" value="ALCOHOL DEHYDROGENASE, PUTATIVE (AFU_ORTHOLOGUE AFUA_3G03445)-RELATED"/>
    <property type="match status" value="1"/>
</dbReference>
<dbReference type="OrthoDB" id="9804774at2"/>
<evidence type="ECO:0000313" key="4">
    <source>
        <dbReference type="Proteomes" id="UP000198122"/>
    </source>
</evidence>
<protein>
    <submittedName>
        <fullName evidence="3">Short-chain dehydrogenase</fullName>
    </submittedName>
</protein>
<dbReference type="AlphaFoldDB" id="A0A212U309"/>
<dbReference type="Pfam" id="PF00106">
    <property type="entry name" value="adh_short"/>
    <property type="match status" value="1"/>
</dbReference>
<name>A0A212U309_9MICO</name>
<dbReference type="InterPro" id="IPR036291">
    <property type="entry name" value="NAD(P)-bd_dom_sf"/>
</dbReference>
<dbReference type="EMBL" id="FYEZ01000002">
    <property type="protein sequence ID" value="SNC72540.1"/>
    <property type="molecule type" value="Genomic_DNA"/>
</dbReference>